<evidence type="ECO:0000256" key="4">
    <source>
        <dbReference type="ARBA" id="ARBA00022692"/>
    </source>
</evidence>
<dbReference type="PROSITE" id="PS00855">
    <property type="entry name" value="SPASE_II"/>
    <property type="match status" value="1"/>
</dbReference>
<comment type="pathway">
    <text evidence="9">Protein modification; lipoprotein biosynthesis (signal peptide cleavage).</text>
</comment>
<feature type="transmembrane region" description="Helical" evidence="9">
    <location>
        <begin position="79"/>
        <end position="99"/>
    </location>
</feature>
<comment type="function">
    <text evidence="9 10">This protein specifically catalyzes the removal of signal peptides from prolipoproteins.</text>
</comment>
<keyword evidence="4 9" id="KW-0812">Transmembrane</keyword>
<dbReference type="EMBL" id="BAABIL010000184">
    <property type="protein sequence ID" value="GAA4974051.1"/>
    <property type="molecule type" value="Genomic_DNA"/>
</dbReference>
<keyword evidence="6 9" id="KW-0378">Hydrolase</keyword>
<dbReference type="NCBIfam" id="TIGR00077">
    <property type="entry name" value="lspA"/>
    <property type="match status" value="1"/>
</dbReference>
<dbReference type="PANTHER" id="PTHR33695">
    <property type="entry name" value="LIPOPROTEIN SIGNAL PEPTIDASE"/>
    <property type="match status" value="1"/>
</dbReference>
<proteinExistence type="inferred from homology"/>
<protein>
    <recommendedName>
        <fullName evidence="9">Lipoprotein signal peptidase</fullName>
        <ecNumber evidence="9">3.4.23.36</ecNumber>
    </recommendedName>
    <alternativeName>
        <fullName evidence="9">Prolipoprotein signal peptidase</fullName>
    </alternativeName>
    <alternativeName>
        <fullName evidence="9">Signal peptidase II</fullName>
        <shortName evidence="9">SPase II</shortName>
    </alternativeName>
</protein>
<dbReference type="HAMAP" id="MF_00161">
    <property type="entry name" value="LspA"/>
    <property type="match status" value="1"/>
</dbReference>
<comment type="subcellular location">
    <subcellularLocation>
        <location evidence="9">Cell membrane</location>
        <topology evidence="9">Multi-pass membrane protein</topology>
    </subcellularLocation>
</comment>
<dbReference type="Proteomes" id="UP001501195">
    <property type="component" value="Unassembled WGS sequence"/>
</dbReference>
<feature type="active site" evidence="9">
    <location>
        <position position="153"/>
    </location>
</feature>
<comment type="caution">
    <text evidence="12">The sequence shown here is derived from an EMBL/GenBank/DDBJ whole genome shotgun (WGS) entry which is preliminary data.</text>
</comment>
<evidence type="ECO:0000256" key="5">
    <source>
        <dbReference type="ARBA" id="ARBA00022750"/>
    </source>
</evidence>
<feature type="transmembrane region" description="Helical" evidence="9">
    <location>
        <begin position="143"/>
        <end position="168"/>
    </location>
</feature>
<evidence type="ECO:0000256" key="10">
    <source>
        <dbReference type="RuleBase" id="RU000594"/>
    </source>
</evidence>
<keyword evidence="13" id="KW-1185">Reference proteome</keyword>
<name>A0ABP9HMM2_9ACTN</name>
<dbReference type="PANTHER" id="PTHR33695:SF1">
    <property type="entry name" value="LIPOPROTEIN SIGNAL PEPTIDASE"/>
    <property type="match status" value="1"/>
</dbReference>
<evidence type="ECO:0000256" key="9">
    <source>
        <dbReference type="HAMAP-Rule" id="MF_00161"/>
    </source>
</evidence>
<evidence type="ECO:0000256" key="1">
    <source>
        <dbReference type="ARBA" id="ARBA00006139"/>
    </source>
</evidence>
<dbReference type="EC" id="3.4.23.36" evidence="9"/>
<keyword evidence="8 9" id="KW-0472">Membrane</keyword>
<comment type="caution">
    <text evidence="9">Lacks conserved residue(s) required for the propagation of feature annotation.</text>
</comment>
<dbReference type="Pfam" id="PF01252">
    <property type="entry name" value="Peptidase_A8"/>
    <property type="match status" value="1"/>
</dbReference>
<evidence type="ECO:0000256" key="7">
    <source>
        <dbReference type="ARBA" id="ARBA00022989"/>
    </source>
</evidence>
<comment type="catalytic activity">
    <reaction evidence="9 10">
        <text>Release of signal peptides from bacterial membrane prolipoproteins. Hydrolyzes -Xaa-Yaa-Zaa-|-(S,diacylglyceryl)Cys-, in which Xaa is hydrophobic (preferably Leu), and Yaa (Ala or Ser) and Zaa (Gly or Ala) have small, neutral side chains.</text>
        <dbReference type="EC" id="3.4.23.36"/>
    </reaction>
</comment>
<feature type="active site" evidence="9">
    <location>
        <position position="139"/>
    </location>
</feature>
<accession>A0ABP9HMM2</accession>
<dbReference type="RefSeq" id="WP_345711727.1">
    <property type="nucleotide sequence ID" value="NZ_BAABIL010000184.1"/>
</dbReference>
<sequence>MSAPVPPSEPQPDPAGGAPRRSLWWLAAAVATAGYAADQTTKALAVANLVPGQVRPLLGEVLQLHLIRNSGAAFGLGEGSTWVFTIVSAAVSVAVAVLLRRVRSRGWALALGLLLAGAVGNLTDRLVRAPGVGRGHVVDFLQLPSWPIFNVADSCVVCAAVLIAVLGLRGVRLDGTRERAVTTGPQEAPGA</sequence>
<organism evidence="12 13">
    <name type="scientific">Kineococcus glutinatus</name>
    <dbReference type="NCBI Taxonomy" id="1070872"/>
    <lineage>
        <taxon>Bacteria</taxon>
        <taxon>Bacillati</taxon>
        <taxon>Actinomycetota</taxon>
        <taxon>Actinomycetes</taxon>
        <taxon>Kineosporiales</taxon>
        <taxon>Kineosporiaceae</taxon>
        <taxon>Kineococcus</taxon>
    </lineage>
</organism>
<feature type="transmembrane region" description="Helical" evidence="9">
    <location>
        <begin position="106"/>
        <end position="123"/>
    </location>
</feature>
<evidence type="ECO:0000313" key="12">
    <source>
        <dbReference type="EMBL" id="GAA4974051.1"/>
    </source>
</evidence>
<dbReference type="InterPro" id="IPR001872">
    <property type="entry name" value="Peptidase_A8"/>
</dbReference>
<gene>
    <name evidence="9 12" type="primary">lspA</name>
    <name evidence="12" type="ORF">GCM10023225_14130</name>
</gene>
<evidence type="ECO:0000313" key="13">
    <source>
        <dbReference type="Proteomes" id="UP001501195"/>
    </source>
</evidence>
<evidence type="ECO:0000256" key="8">
    <source>
        <dbReference type="ARBA" id="ARBA00023136"/>
    </source>
</evidence>
<dbReference type="PRINTS" id="PR00781">
    <property type="entry name" value="LIPOSIGPTASE"/>
</dbReference>
<evidence type="ECO:0000256" key="6">
    <source>
        <dbReference type="ARBA" id="ARBA00022801"/>
    </source>
</evidence>
<comment type="similarity">
    <text evidence="1 9 11">Belongs to the peptidase A8 family.</text>
</comment>
<reference evidence="13" key="1">
    <citation type="journal article" date="2019" name="Int. J. Syst. Evol. Microbiol.">
        <title>The Global Catalogue of Microorganisms (GCM) 10K type strain sequencing project: providing services to taxonomists for standard genome sequencing and annotation.</title>
        <authorList>
            <consortium name="The Broad Institute Genomics Platform"/>
            <consortium name="The Broad Institute Genome Sequencing Center for Infectious Disease"/>
            <person name="Wu L."/>
            <person name="Ma J."/>
        </authorList>
    </citation>
    <scope>NUCLEOTIDE SEQUENCE [LARGE SCALE GENOMIC DNA]</scope>
    <source>
        <strain evidence="13">JCM 18126</strain>
    </source>
</reference>
<keyword evidence="7 9" id="KW-1133">Transmembrane helix</keyword>
<evidence type="ECO:0000256" key="3">
    <source>
        <dbReference type="ARBA" id="ARBA00022670"/>
    </source>
</evidence>
<keyword evidence="2 9" id="KW-1003">Cell membrane</keyword>
<evidence type="ECO:0000256" key="2">
    <source>
        <dbReference type="ARBA" id="ARBA00022475"/>
    </source>
</evidence>
<keyword evidence="3 9" id="KW-0645">Protease</keyword>
<evidence type="ECO:0000256" key="11">
    <source>
        <dbReference type="RuleBase" id="RU004181"/>
    </source>
</evidence>
<keyword evidence="5 9" id="KW-0064">Aspartyl protease</keyword>